<comment type="caution">
    <text evidence="2">The sequence shown here is derived from an EMBL/GenBank/DDBJ whole genome shotgun (WGS) entry which is preliminary data.</text>
</comment>
<sequence length="221" mass="25044">MKVLILLCIVGAAYALPDDVCKRKTSEVCLSEYPSPQEVPSTEEGLKDVCGYFSDIMPCIKEFVDKCGTLNADLFRGEVLDDNIGNIIETTNAVCERGSRMHKVIVKNLPCIKEATEENSYCNQKHMNTLKLLREHLGSQELLPFQHVTRCLPAVLSNNCYVGQLYKNCGSDVKDEALVFFRKMKMLTSNCPKTLHPEFLILIELIERLTKEEVYVKSIFQ</sequence>
<keyword evidence="3" id="KW-1185">Reference proteome</keyword>
<dbReference type="EMBL" id="BPLR01013292">
    <property type="protein sequence ID" value="GIY60188.1"/>
    <property type="molecule type" value="Genomic_DNA"/>
</dbReference>
<protein>
    <submittedName>
        <fullName evidence="2">Uncharacterized protein</fullName>
    </submittedName>
</protein>
<evidence type="ECO:0000313" key="2">
    <source>
        <dbReference type="EMBL" id="GIY60188.1"/>
    </source>
</evidence>
<dbReference type="AlphaFoldDB" id="A0AAV4UR34"/>
<proteinExistence type="predicted"/>
<organism evidence="2 3">
    <name type="scientific">Caerostris extrusa</name>
    <name type="common">Bark spider</name>
    <name type="synonym">Caerostris bankana</name>
    <dbReference type="NCBI Taxonomy" id="172846"/>
    <lineage>
        <taxon>Eukaryota</taxon>
        <taxon>Metazoa</taxon>
        <taxon>Ecdysozoa</taxon>
        <taxon>Arthropoda</taxon>
        <taxon>Chelicerata</taxon>
        <taxon>Arachnida</taxon>
        <taxon>Araneae</taxon>
        <taxon>Araneomorphae</taxon>
        <taxon>Entelegynae</taxon>
        <taxon>Araneoidea</taxon>
        <taxon>Araneidae</taxon>
        <taxon>Caerostris</taxon>
    </lineage>
</organism>
<feature type="signal peptide" evidence="1">
    <location>
        <begin position="1"/>
        <end position="15"/>
    </location>
</feature>
<keyword evidence="1" id="KW-0732">Signal</keyword>
<feature type="chain" id="PRO_5043853769" evidence="1">
    <location>
        <begin position="16"/>
        <end position="221"/>
    </location>
</feature>
<evidence type="ECO:0000256" key="1">
    <source>
        <dbReference type="SAM" id="SignalP"/>
    </source>
</evidence>
<reference evidence="2 3" key="1">
    <citation type="submission" date="2021-06" db="EMBL/GenBank/DDBJ databases">
        <title>Caerostris extrusa draft genome.</title>
        <authorList>
            <person name="Kono N."/>
            <person name="Arakawa K."/>
        </authorList>
    </citation>
    <scope>NUCLEOTIDE SEQUENCE [LARGE SCALE GENOMIC DNA]</scope>
</reference>
<name>A0AAV4UR34_CAEEX</name>
<accession>A0AAV4UR34</accession>
<dbReference type="Proteomes" id="UP001054945">
    <property type="component" value="Unassembled WGS sequence"/>
</dbReference>
<evidence type="ECO:0000313" key="3">
    <source>
        <dbReference type="Proteomes" id="UP001054945"/>
    </source>
</evidence>
<gene>
    <name evidence="2" type="ORF">CEXT_248911</name>
</gene>